<protein>
    <recommendedName>
        <fullName evidence="4">Pheromone-regulated membrane protein</fullName>
    </recommendedName>
</protein>
<feature type="transmembrane region" description="Helical" evidence="1">
    <location>
        <begin position="79"/>
        <end position="97"/>
    </location>
</feature>
<dbReference type="GO" id="GO:0005886">
    <property type="term" value="C:plasma membrane"/>
    <property type="evidence" value="ECO:0007669"/>
    <property type="project" value="InterPro"/>
</dbReference>
<keyword evidence="3" id="KW-1185">Reference proteome</keyword>
<comment type="caution">
    <text evidence="2">The sequence shown here is derived from an EMBL/GenBank/DDBJ whole genome shotgun (WGS) entry which is preliminary data.</text>
</comment>
<dbReference type="STRING" id="225359.A0A2S4PU55"/>
<proteinExistence type="predicted"/>
<gene>
    <name evidence="2" type="ORF">EPUL_003097</name>
</gene>
<dbReference type="AlphaFoldDB" id="A0A2S4PU55"/>
<feature type="transmembrane region" description="Helical" evidence="1">
    <location>
        <begin position="35"/>
        <end position="59"/>
    </location>
</feature>
<feature type="non-terminal residue" evidence="2">
    <location>
        <position position="543"/>
    </location>
</feature>
<keyword evidence="1" id="KW-1133">Transmembrane helix</keyword>
<dbReference type="InterPro" id="IPR031606">
    <property type="entry name" value="Kch1/2"/>
</dbReference>
<evidence type="ECO:0000313" key="2">
    <source>
        <dbReference type="EMBL" id="POS85575.1"/>
    </source>
</evidence>
<dbReference type="Proteomes" id="UP000237438">
    <property type="component" value="Unassembled WGS sequence"/>
</dbReference>
<dbReference type="OrthoDB" id="2128042at2759"/>
<evidence type="ECO:0008006" key="4">
    <source>
        <dbReference type="Google" id="ProtNLM"/>
    </source>
</evidence>
<keyword evidence="1" id="KW-0472">Membrane</keyword>
<dbReference type="PANTHER" id="PTHR36424:SF1">
    <property type="entry name" value="LOW AFFINITY K(+) TRANSPORTER 1-RELATED"/>
    <property type="match status" value="1"/>
</dbReference>
<dbReference type="PANTHER" id="PTHR36424">
    <property type="entry name" value="PHEROMONE-REGULATED MEMBRANE PROTEIN 6"/>
    <property type="match status" value="1"/>
</dbReference>
<name>A0A2S4PU55_9PEZI</name>
<feature type="transmembrane region" description="Helical" evidence="1">
    <location>
        <begin position="219"/>
        <end position="252"/>
    </location>
</feature>
<dbReference type="GO" id="GO:0015079">
    <property type="term" value="F:potassium ion transmembrane transporter activity"/>
    <property type="evidence" value="ECO:0007669"/>
    <property type="project" value="InterPro"/>
</dbReference>
<keyword evidence="1" id="KW-0812">Transmembrane</keyword>
<reference evidence="2 3" key="1">
    <citation type="submission" date="2017-10" db="EMBL/GenBank/DDBJ databases">
        <title>Development of genomic resources for the powdery mildew, Erysiphe pulchra.</title>
        <authorList>
            <person name="Wadl P.A."/>
            <person name="Mack B.M."/>
            <person name="Moore G."/>
            <person name="Beltz S.B."/>
        </authorList>
    </citation>
    <scope>NUCLEOTIDE SEQUENCE [LARGE SCALE GENOMIC DNA]</scope>
    <source>
        <strain evidence="2">Cflorida</strain>
    </source>
</reference>
<organism evidence="2 3">
    <name type="scientific">Erysiphe pulchra</name>
    <dbReference type="NCBI Taxonomy" id="225359"/>
    <lineage>
        <taxon>Eukaryota</taxon>
        <taxon>Fungi</taxon>
        <taxon>Dikarya</taxon>
        <taxon>Ascomycota</taxon>
        <taxon>Pezizomycotina</taxon>
        <taxon>Leotiomycetes</taxon>
        <taxon>Erysiphales</taxon>
        <taxon>Erysiphaceae</taxon>
        <taxon>Erysiphe</taxon>
    </lineage>
</organism>
<accession>A0A2S4PU55</accession>
<dbReference type="EMBL" id="PEDP01000560">
    <property type="protein sequence ID" value="POS85575.1"/>
    <property type="molecule type" value="Genomic_DNA"/>
</dbReference>
<dbReference type="Pfam" id="PF16944">
    <property type="entry name" value="KCH"/>
    <property type="match status" value="1"/>
</dbReference>
<evidence type="ECO:0000313" key="3">
    <source>
        <dbReference type="Proteomes" id="UP000237438"/>
    </source>
</evidence>
<evidence type="ECO:0000256" key="1">
    <source>
        <dbReference type="SAM" id="Phobius"/>
    </source>
</evidence>
<sequence>MGCSGRVKAEHIRPEQKWEFISLNDFHSASYFNHIAYASLWASLFISGAVYCVDTFTAVNLLAYDRWSSEFDPFIPFNISKWIFSVCIIASLVNLAFEQVRAMRVIRRGAVAESYLDSLAARLQSTRPRSGWRRFLVFAELTKSKKGAEYVALFTYFSFQTWIRIVFCQGPRQVINALTLYSVLKPHYDSDQPDIGLSILSFIKNMGILADKNEHQAMILSAMAFTLVIWGFGALRLLFALLAYLLFLWHYIPKKDGGLSGYCERKINTRLAQIVSVKVNKAIEEEERKRQKAGARSVTKGNMTPIREATLPRIFDPVSGESVADLPQTPKVFACWSPSPNAAFSHQIEKPSNRATATLSSNYGANIPLLQTPADIGYCRSLSPAPSLTPSEIRGFPSPLKQDFNNSSWPLENSTPPILTSHALTPDNVPAPNISFRPETLDPHLHPRPFDNSYTNSIYQVRGPFVNNNLPNMSRPGTPQNIYRPKIALNIRTPGTPGFQRVGSPSPYYNGHVQGPGFPDIWTLCEETNVELKVKDFITAGQG</sequence>